<gene>
    <name evidence="1" type="primary">Acey_s0010.g1049</name>
    <name evidence="1" type="ORF">Y032_0010g1049</name>
</gene>
<dbReference type="AlphaFoldDB" id="A0A016VGV1"/>
<comment type="caution">
    <text evidence="1">The sequence shown here is derived from an EMBL/GenBank/DDBJ whole genome shotgun (WGS) entry which is preliminary data.</text>
</comment>
<evidence type="ECO:0000313" key="2">
    <source>
        <dbReference type="Proteomes" id="UP000024635"/>
    </source>
</evidence>
<proteinExistence type="predicted"/>
<reference evidence="2" key="1">
    <citation type="journal article" date="2015" name="Nat. Genet.">
        <title>The genome and transcriptome of the zoonotic hookworm Ancylostoma ceylanicum identify infection-specific gene families.</title>
        <authorList>
            <person name="Schwarz E.M."/>
            <person name="Hu Y."/>
            <person name="Antoshechkin I."/>
            <person name="Miller M.M."/>
            <person name="Sternberg P.W."/>
            <person name="Aroian R.V."/>
        </authorList>
    </citation>
    <scope>NUCLEOTIDE SEQUENCE</scope>
    <source>
        <strain evidence="2">HY135</strain>
    </source>
</reference>
<dbReference type="EMBL" id="JARK01001346">
    <property type="protein sequence ID" value="EYC26257.1"/>
    <property type="molecule type" value="Genomic_DNA"/>
</dbReference>
<sequence>MGISTLFIERIGNRSATMSRRLQRLSESRFIGMRANRGSLPWNMGSNWLVWAMLPCHGHYFPASQSQERLIRSGKGPSTMSFLDCLLCSGTEPI</sequence>
<protein>
    <submittedName>
        <fullName evidence="1">Uncharacterized protein</fullName>
    </submittedName>
</protein>
<keyword evidence="2" id="KW-1185">Reference proteome</keyword>
<evidence type="ECO:0000313" key="1">
    <source>
        <dbReference type="EMBL" id="EYC26257.1"/>
    </source>
</evidence>
<name>A0A016VGV1_9BILA</name>
<organism evidence="1 2">
    <name type="scientific">Ancylostoma ceylanicum</name>
    <dbReference type="NCBI Taxonomy" id="53326"/>
    <lineage>
        <taxon>Eukaryota</taxon>
        <taxon>Metazoa</taxon>
        <taxon>Ecdysozoa</taxon>
        <taxon>Nematoda</taxon>
        <taxon>Chromadorea</taxon>
        <taxon>Rhabditida</taxon>
        <taxon>Rhabditina</taxon>
        <taxon>Rhabditomorpha</taxon>
        <taxon>Strongyloidea</taxon>
        <taxon>Ancylostomatidae</taxon>
        <taxon>Ancylostomatinae</taxon>
        <taxon>Ancylostoma</taxon>
    </lineage>
</organism>
<dbReference type="Proteomes" id="UP000024635">
    <property type="component" value="Unassembled WGS sequence"/>
</dbReference>
<accession>A0A016VGV1</accession>